<feature type="coiled-coil region" evidence="1">
    <location>
        <begin position="20"/>
        <end position="47"/>
    </location>
</feature>
<feature type="transmembrane region" description="Helical" evidence="2">
    <location>
        <begin position="174"/>
        <end position="198"/>
    </location>
</feature>
<feature type="transmembrane region" description="Helical" evidence="2">
    <location>
        <begin position="696"/>
        <end position="713"/>
    </location>
</feature>
<dbReference type="RefSeq" id="WP_230477664.1">
    <property type="nucleotide sequence ID" value="NZ_CP072842.1"/>
</dbReference>
<evidence type="ECO:0000256" key="2">
    <source>
        <dbReference type="SAM" id="Phobius"/>
    </source>
</evidence>
<feature type="transmembrane region" description="Helical" evidence="2">
    <location>
        <begin position="563"/>
        <end position="583"/>
    </location>
</feature>
<organism evidence="3 4">
    <name type="scientific">Faecalibacter bovis</name>
    <dbReference type="NCBI Taxonomy" id="2898187"/>
    <lineage>
        <taxon>Bacteria</taxon>
        <taxon>Pseudomonadati</taxon>
        <taxon>Bacteroidota</taxon>
        <taxon>Flavobacteriia</taxon>
        <taxon>Flavobacteriales</taxon>
        <taxon>Weeksellaceae</taxon>
        <taxon>Faecalibacter</taxon>
    </lineage>
</organism>
<dbReference type="PANTHER" id="PTHR38434:SF1">
    <property type="entry name" value="BLL2549 PROTEIN"/>
    <property type="match status" value="1"/>
</dbReference>
<accession>A0ABX7XG04</accession>
<keyword evidence="2" id="KW-1133">Transmembrane helix</keyword>
<keyword evidence="4" id="KW-1185">Reference proteome</keyword>
<keyword evidence="2" id="KW-0812">Transmembrane</keyword>
<feature type="transmembrane region" description="Helical" evidence="2">
    <location>
        <begin position="428"/>
        <end position="449"/>
    </location>
</feature>
<keyword evidence="1" id="KW-0175">Coiled coil</keyword>
<gene>
    <name evidence="3" type="ORF">J9309_06100</name>
</gene>
<dbReference type="EMBL" id="CP072842">
    <property type="protein sequence ID" value="QTV06880.1"/>
    <property type="molecule type" value="Genomic_DNA"/>
</dbReference>
<protein>
    <submittedName>
        <fullName evidence="3">DUF2339 domain-containing protein</fullName>
    </submittedName>
</protein>
<evidence type="ECO:0000313" key="3">
    <source>
        <dbReference type="EMBL" id="QTV06880.1"/>
    </source>
</evidence>
<feature type="transmembrane region" description="Helical" evidence="2">
    <location>
        <begin position="626"/>
        <end position="647"/>
    </location>
</feature>
<keyword evidence="2" id="KW-0472">Membrane</keyword>
<dbReference type="Pfam" id="PF10101">
    <property type="entry name" value="DUF2339"/>
    <property type="match status" value="1"/>
</dbReference>
<feature type="transmembrane region" description="Helical" evidence="2">
    <location>
        <begin position="299"/>
        <end position="319"/>
    </location>
</feature>
<dbReference type="InterPro" id="IPR019286">
    <property type="entry name" value="DUF2339_TM"/>
</dbReference>
<evidence type="ECO:0000313" key="4">
    <source>
        <dbReference type="Proteomes" id="UP000672011"/>
    </source>
</evidence>
<feature type="transmembrane region" description="Helical" evidence="2">
    <location>
        <begin position="461"/>
        <end position="482"/>
    </location>
</feature>
<reference evidence="4" key="2">
    <citation type="submission" date="2021-04" db="EMBL/GenBank/DDBJ databases">
        <title>Taxonomy of Flavobacteriaceae bacterium ZY171143.</title>
        <authorList>
            <person name="Li F."/>
        </authorList>
    </citation>
    <scope>NUCLEOTIDE SEQUENCE [LARGE SCALE GENOMIC DNA]</scope>
    <source>
        <strain evidence="4">ZY171143</strain>
    </source>
</reference>
<feature type="transmembrane region" description="Helical" evidence="2">
    <location>
        <begin position="357"/>
        <end position="374"/>
    </location>
</feature>
<feature type="transmembrane region" description="Helical" evidence="2">
    <location>
        <begin position="595"/>
        <end position="614"/>
    </location>
</feature>
<feature type="transmembrane region" description="Helical" evidence="2">
    <location>
        <begin position="405"/>
        <end position="421"/>
    </location>
</feature>
<feature type="transmembrane region" description="Helical" evidence="2">
    <location>
        <begin position="503"/>
        <end position="522"/>
    </location>
</feature>
<feature type="transmembrane region" description="Helical" evidence="2">
    <location>
        <begin position="250"/>
        <end position="268"/>
    </location>
</feature>
<feature type="transmembrane region" description="Helical" evidence="2">
    <location>
        <begin position="381"/>
        <end position="399"/>
    </location>
</feature>
<feature type="transmembrane region" description="Helical" evidence="2">
    <location>
        <begin position="331"/>
        <end position="351"/>
    </location>
</feature>
<dbReference type="PANTHER" id="PTHR38434">
    <property type="entry name" value="BLL2549 PROTEIN"/>
    <property type="match status" value="1"/>
</dbReference>
<feature type="transmembrane region" description="Helical" evidence="2">
    <location>
        <begin position="147"/>
        <end position="167"/>
    </location>
</feature>
<feature type="transmembrane region" description="Helical" evidence="2">
    <location>
        <begin position="273"/>
        <end position="293"/>
    </location>
</feature>
<name>A0ABX7XG04_9FLAO</name>
<dbReference type="Proteomes" id="UP000672011">
    <property type="component" value="Chromosome"/>
</dbReference>
<proteinExistence type="predicted"/>
<evidence type="ECO:0000256" key="1">
    <source>
        <dbReference type="SAM" id="Coils"/>
    </source>
</evidence>
<reference evidence="3 4" key="1">
    <citation type="journal article" date="2021" name="Int. J. Syst. Evol. Microbiol.">
        <title>Faecalibacter bovis sp. nov., isolated from cow faeces.</title>
        <authorList>
            <person name="Li F."/>
            <person name="Zhao W."/>
            <person name="Hong Q."/>
            <person name="Shao Q."/>
            <person name="Song J."/>
            <person name="Yang S."/>
        </authorList>
    </citation>
    <scope>NUCLEOTIDE SEQUENCE [LARGE SCALE GENOMIC DNA]</scope>
    <source>
        <strain evidence="3 4">ZY171143</strain>
    </source>
</reference>
<feature type="transmembrane region" description="Helical" evidence="2">
    <location>
        <begin position="204"/>
        <end position="222"/>
    </location>
</feature>
<feature type="transmembrane region" description="Helical" evidence="2">
    <location>
        <begin position="118"/>
        <end position="135"/>
    </location>
</feature>
<feature type="transmembrane region" description="Helical" evidence="2">
    <location>
        <begin position="667"/>
        <end position="689"/>
    </location>
</feature>
<feature type="transmembrane region" description="Helical" evidence="2">
    <location>
        <begin position="6"/>
        <end position="23"/>
    </location>
</feature>
<feature type="transmembrane region" description="Helical" evidence="2">
    <location>
        <begin position="227"/>
        <end position="244"/>
    </location>
</feature>
<sequence>MEIIAILMVIIIFILLNQKISGLRNEIDYLNTKIKHLRDDLEKITSNESKPRETKVEQTIDEKSKIVTNSEPELKPQQIVYTSKKVELETFKPVESFPEYEPQETFIDKTIEFLKENFLTVIGIITLVLGIGYFVKYAIDQNWINETFRVIIGIFIGLGIIGIGHYLRKKYDVFSSILVGGGISVLYFTITIAFREYALFDQNFAFILLAFVTLLSIILSFIYNQQVLFIFSILGGFAAPLMISTGESNYVFLFTYLLILNLGTLYILWRKQWFYPGAISFALSIIFLGSWVTDPSSKIMFLFLGVFFILFLVYAMLPVFTKRKMDVSHQILYVSNVIVFTVLGIFTYTHYYADFQSIVPVILMFINLGIYFIYKDKDKILADTSLALTIALITLSIGIEFETSVITALWAVLSSILLFLWKQSKNSIFKASFIALIPIFFISLIINWLRYVLDLEDYPILFNPVFITSGFVFICSLINIYLIKDFDENEKFLSFEIHKAKNLFSIISILFIYLGFLFEIIYQTEKHFTLNIICGIAFLYSIYFISIVLLVSKAFNINTITKYYVGIINFVLMILYPIIILIADEIIIHQKPISYYLIYILYIIPFIYFTIRFLNKNEFKDLKQSLFSQWFVFVATVFIISFEIYNAYIIGFTGVKDFEAFNKHIDIYSMIILPIVWAILGCIVIYFGFKKNEKNLPIMGFALFGLIILKLYAVDVWQMSNIFRIISFTILGILILITSFIYQKLKKVMIDLFDQNEK</sequence>
<feature type="transmembrane region" description="Helical" evidence="2">
    <location>
        <begin position="725"/>
        <end position="742"/>
    </location>
</feature>
<feature type="transmembrane region" description="Helical" evidence="2">
    <location>
        <begin position="528"/>
        <end position="551"/>
    </location>
</feature>